<organism evidence="1 2">
    <name type="scientific">Chitinophaga agri</name>
    <dbReference type="NCBI Taxonomy" id="2703787"/>
    <lineage>
        <taxon>Bacteria</taxon>
        <taxon>Pseudomonadati</taxon>
        <taxon>Bacteroidota</taxon>
        <taxon>Chitinophagia</taxon>
        <taxon>Chitinophagales</taxon>
        <taxon>Chitinophagaceae</taxon>
        <taxon>Chitinophaga</taxon>
    </lineage>
</organism>
<protein>
    <submittedName>
        <fullName evidence="1">Uncharacterized protein</fullName>
    </submittedName>
</protein>
<sequence>MSASIGSTIEQDTCSIQVVNVGTNTITVRYEGLPGNQPKDYGNFVAVWESTTIPWNVVPVRIAPVPQNSESGDFVIGGLTITANAYIVGYGVGPAITDICTCAFISPIVSLAATKPVTVSMTLLHVDINSLSVQYFTLPGYLPGYYRNWIGIWEGYASPYNAVQPIGFTNITSNANQGAVGIDHLTLYPGTVYTLVYFMGAMDQNCQYPKILKNAAAILYFETPPATI</sequence>
<dbReference type="EMBL" id="CP048113">
    <property type="protein sequence ID" value="QHS63651.1"/>
    <property type="molecule type" value="Genomic_DNA"/>
</dbReference>
<dbReference type="AlphaFoldDB" id="A0A6B9ZPQ6"/>
<accession>A0A6B9ZPQ6</accession>
<evidence type="ECO:0000313" key="2">
    <source>
        <dbReference type="Proteomes" id="UP000476411"/>
    </source>
</evidence>
<gene>
    <name evidence="1" type="ORF">GWR21_29940</name>
</gene>
<reference evidence="1 2" key="1">
    <citation type="submission" date="2020-01" db="EMBL/GenBank/DDBJ databases">
        <title>Complete genome sequence of Chitinophaga sp. H33E-04 isolated from quinoa roots.</title>
        <authorList>
            <person name="Weon H.-Y."/>
            <person name="Lee S.A."/>
        </authorList>
    </citation>
    <scope>NUCLEOTIDE SEQUENCE [LARGE SCALE GENOMIC DNA]</scope>
    <source>
        <strain evidence="1 2">H33E-04</strain>
    </source>
</reference>
<dbReference type="KEGG" id="chih:GWR21_29940"/>
<keyword evidence="2" id="KW-1185">Reference proteome</keyword>
<dbReference type="Proteomes" id="UP000476411">
    <property type="component" value="Chromosome"/>
</dbReference>
<name>A0A6B9ZPQ6_9BACT</name>
<proteinExistence type="predicted"/>
<dbReference type="RefSeq" id="WP_162335367.1">
    <property type="nucleotide sequence ID" value="NZ_CP048113.1"/>
</dbReference>
<evidence type="ECO:0000313" key="1">
    <source>
        <dbReference type="EMBL" id="QHS63651.1"/>
    </source>
</evidence>